<keyword evidence="6" id="KW-0539">Nucleus</keyword>
<dbReference type="Pfam" id="PF14372">
    <property type="entry name" value="hAT-like_RNase-H"/>
    <property type="match status" value="1"/>
</dbReference>
<keyword evidence="2" id="KW-0479">Metal-binding</keyword>
<evidence type="ECO:0000256" key="2">
    <source>
        <dbReference type="ARBA" id="ARBA00022723"/>
    </source>
</evidence>
<evidence type="ECO:0000256" key="6">
    <source>
        <dbReference type="ARBA" id="ARBA00023242"/>
    </source>
</evidence>
<evidence type="ECO:0000256" key="3">
    <source>
        <dbReference type="ARBA" id="ARBA00022771"/>
    </source>
</evidence>
<feature type="compositionally biased region" description="Polar residues" evidence="7">
    <location>
        <begin position="1"/>
        <end position="14"/>
    </location>
</feature>
<dbReference type="SUPFAM" id="SSF53098">
    <property type="entry name" value="Ribonuclease H-like"/>
    <property type="match status" value="1"/>
</dbReference>
<dbReference type="InterPro" id="IPR052035">
    <property type="entry name" value="ZnF_BED_domain_contain"/>
</dbReference>
<dbReference type="InterPro" id="IPR012337">
    <property type="entry name" value="RNaseH-like_sf"/>
</dbReference>
<feature type="domain" description="hAT-like transposase RNase-H fold" evidence="9">
    <location>
        <begin position="305"/>
        <end position="400"/>
    </location>
</feature>
<feature type="region of interest" description="Disordered" evidence="7">
    <location>
        <begin position="1"/>
        <end position="30"/>
    </location>
</feature>
<reference evidence="10" key="1">
    <citation type="journal article" date="2025" name="Foods">
        <title>Unveiling the Microbial Signatures of Arabica Coffee Cherries: Insights into Ripeness Specific Diversity, Functional Traits, and Implications for Quality and Safety.</title>
        <authorList>
            <consortium name="RefSeq"/>
            <person name="Tenea G.N."/>
            <person name="Cifuentes V."/>
            <person name="Reyes P."/>
            <person name="Cevallos-Vallejos M."/>
        </authorList>
    </citation>
    <scope>NUCLEOTIDE SEQUENCE [LARGE SCALE GENOMIC DNA]</scope>
</reference>
<evidence type="ECO:0000259" key="9">
    <source>
        <dbReference type="Pfam" id="PF14372"/>
    </source>
</evidence>
<evidence type="ECO:0000256" key="4">
    <source>
        <dbReference type="ARBA" id="ARBA00022833"/>
    </source>
</evidence>
<keyword evidence="5" id="KW-0238">DNA-binding</keyword>
<evidence type="ECO:0000256" key="1">
    <source>
        <dbReference type="ARBA" id="ARBA00004123"/>
    </source>
</evidence>
<name>A0A6P6VW94_COFAR</name>
<evidence type="ECO:0000256" key="5">
    <source>
        <dbReference type="ARBA" id="ARBA00023125"/>
    </source>
</evidence>
<evidence type="ECO:0000259" key="8">
    <source>
        <dbReference type="Pfam" id="PF05699"/>
    </source>
</evidence>
<evidence type="ECO:0000313" key="11">
    <source>
        <dbReference type="RefSeq" id="XP_027107398.1"/>
    </source>
</evidence>
<dbReference type="GO" id="GO:0008270">
    <property type="term" value="F:zinc ion binding"/>
    <property type="evidence" value="ECO:0007669"/>
    <property type="project" value="UniProtKB-KW"/>
</dbReference>
<sequence>MSSQPSADESSDCNGSFHEESNENGSDAEDAYLPSSALELEQIQKAFTKMVCVQEVPPMMIECPIFKRFVSSLNPFVELGDFESLKNDCLKYYETEMMKIKHILRNMDAKVNLSVEMLKNDAFDDVLCLTAHFVDDTWKWKKWVLRFQVLNWESYSGAIVKSLEYWGIMDKVFTITVKSDIFDAETLEWIQDYIQKKTEAQVKGKLFHVHCCAWFLSSMAQDAFQEISMIIDKVRDLIIWGKSEPVWSITNSKLKEALDLQSRGQLDTEFVDDSCLLSPEEWKRLEGVSKSVDKLHSVAELLFHAKYPTATTFLKNLYDLRVSLELDFPNSCSYVNTILEKLLQKFDRYWEDTFLVMAMAAVMDPRCKMVYIEYLCSKGGNDQSQHSAVLETVRSFYDDYLTSSLQKEISECDSCPSDYEIECFNSENEDDLPNKRRKVGVVKPEGKVSSNPTNIRSHLEDYQQFVQANSQPPRSELDWYLEEPVLPWDQDFNLFEWWKTERPKYPTLSKMARDLLAIPFSVLTSYDAYYTEERFIDKRLLSSRGALMNSLMCTRSWHQRH</sequence>
<dbReference type="GeneID" id="113727435"/>
<dbReference type="GO" id="GO:0005634">
    <property type="term" value="C:nucleus"/>
    <property type="evidence" value="ECO:0007669"/>
    <property type="project" value="UniProtKB-SubCell"/>
</dbReference>
<evidence type="ECO:0000313" key="10">
    <source>
        <dbReference type="Proteomes" id="UP001652660"/>
    </source>
</evidence>
<comment type="subcellular location">
    <subcellularLocation>
        <location evidence="1">Nucleus</location>
    </subcellularLocation>
</comment>
<dbReference type="RefSeq" id="XP_027107398.1">
    <property type="nucleotide sequence ID" value="XM_027251597.2"/>
</dbReference>
<dbReference type="Pfam" id="PF05699">
    <property type="entry name" value="Dimer_Tnp_hAT"/>
    <property type="match status" value="1"/>
</dbReference>
<keyword evidence="3" id="KW-0863">Zinc-finger</keyword>
<dbReference type="InterPro" id="IPR008906">
    <property type="entry name" value="HATC_C_dom"/>
</dbReference>
<reference evidence="11" key="2">
    <citation type="submission" date="2025-08" db="UniProtKB">
        <authorList>
            <consortium name="RefSeq"/>
        </authorList>
    </citation>
    <scope>IDENTIFICATION</scope>
    <source>
        <tissue evidence="11">Leaves</tissue>
    </source>
</reference>
<organism evidence="10 11">
    <name type="scientific">Coffea arabica</name>
    <name type="common">Arabian coffee</name>
    <dbReference type="NCBI Taxonomy" id="13443"/>
    <lineage>
        <taxon>Eukaryota</taxon>
        <taxon>Viridiplantae</taxon>
        <taxon>Streptophyta</taxon>
        <taxon>Embryophyta</taxon>
        <taxon>Tracheophyta</taxon>
        <taxon>Spermatophyta</taxon>
        <taxon>Magnoliopsida</taxon>
        <taxon>eudicotyledons</taxon>
        <taxon>Gunneridae</taxon>
        <taxon>Pentapetalae</taxon>
        <taxon>asterids</taxon>
        <taxon>lamiids</taxon>
        <taxon>Gentianales</taxon>
        <taxon>Rubiaceae</taxon>
        <taxon>Ixoroideae</taxon>
        <taxon>Gardenieae complex</taxon>
        <taxon>Bertiereae - Coffeeae clade</taxon>
        <taxon>Coffeeae</taxon>
        <taxon>Coffea</taxon>
    </lineage>
</organism>
<dbReference type="Proteomes" id="UP001652660">
    <property type="component" value="Chromosome 2c"/>
</dbReference>
<protein>
    <submittedName>
        <fullName evidence="11">Zinc finger BED domain-containing protein RICESLEEPER 1-like</fullName>
    </submittedName>
</protein>
<dbReference type="AlphaFoldDB" id="A0A6P6VW94"/>
<dbReference type="GO" id="GO:0046983">
    <property type="term" value="F:protein dimerization activity"/>
    <property type="evidence" value="ECO:0007669"/>
    <property type="project" value="InterPro"/>
</dbReference>
<gene>
    <name evidence="11" type="primary">LOC113727435</name>
</gene>
<keyword evidence="10" id="KW-1185">Reference proteome</keyword>
<feature type="domain" description="HAT C-terminal dimerisation" evidence="8">
    <location>
        <begin position="476"/>
        <end position="557"/>
    </location>
</feature>
<dbReference type="PANTHER" id="PTHR46481">
    <property type="entry name" value="ZINC FINGER BED DOMAIN-CONTAINING PROTEIN 4"/>
    <property type="match status" value="1"/>
</dbReference>
<proteinExistence type="predicted"/>
<dbReference type="GO" id="GO:0003677">
    <property type="term" value="F:DNA binding"/>
    <property type="evidence" value="ECO:0007669"/>
    <property type="project" value="UniProtKB-KW"/>
</dbReference>
<dbReference type="OrthoDB" id="1607513at2759"/>
<dbReference type="PANTHER" id="PTHR46481:SF10">
    <property type="entry name" value="ZINC FINGER BED DOMAIN-CONTAINING PROTEIN 39"/>
    <property type="match status" value="1"/>
</dbReference>
<accession>A0A6P6VW94</accession>
<evidence type="ECO:0000256" key="7">
    <source>
        <dbReference type="SAM" id="MobiDB-lite"/>
    </source>
</evidence>
<keyword evidence="4" id="KW-0862">Zinc</keyword>
<dbReference type="InterPro" id="IPR025525">
    <property type="entry name" value="hAT-like_transposase_RNase-H"/>
</dbReference>